<evidence type="ECO:0000313" key="4">
    <source>
        <dbReference type="EMBL" id="KJE95350.1"/>
    </source>
</evidence>
<dbReference type="GO" id="GO:0031388">
    <property type="term" value="P:organic acid phosphorylation"/>
    <property type="evidence" value="ECO:0007669"/>
    <property type="project" value="InterPro"/>
</dbReference>
<dbReference type="STRING" id="595528.A0A0D2WSS9"/>
<evidence type="ECO:0000313" key="5">
    <source>
        <dbReference type="Proteomes" id="UP000008743"/>
    </source>
</evidence>
<dbReference type="eggNOG" id="ENOG502RZ8D">
    <property type="taxonomic scope" value="Eukaryota"/>
</dbReference>
<dbReference type="PANTHER" id="PTHR21599">
    <property type="entry name" value="GLYCERATE KINASE"/>
    <property type="match status" value="1"/>
</dbReference>
<evidence type="ECO:0008006" key="6">
    <source>
        <dbReference type="Google" id="ProtNLM"/>
    </source>
</evidence>
<dbReference type="OrthoDB" id="10262596at2759"/>
<name>A0A0D2WSS9_CAPO3</name>
<reference evidence="5" key="1">
    <citation type="submission" date="2011-02" db="EMBL/GenBank/DDBJ databases">
        <title>The Genome Sequence of Capsaspora owczarzaki ATCC 30864.</title>
        <authorList>
            <person name="Russ C."/>
            <person name="Cuomo C."/>
            <person name="Burger G."/>
            <person name="Gray M.W."/>
            <person name="Holland P.W.H."/>
            <person name="King N."/>
            <person name="Lang F.B.F."/>
            <person name="Roger A.J."/>
            <person name="Ruiz-Trillo I."/>
            <person name="Young S.K."/>
            <person name="Zeng Q."/>
            <person name="Gargeya S."/>
            <person name="Alvarado L."/>
            <person name="Berlin A."/>
            <person name="Chapman S.B."/>
            <person name="Chen Z."/>
            <person name="Freedman E."/>
            <person name="Gellesch M."/>
            <person name="Goldberg J."/>
            <person name="Griggs A."/>
            <person name="Gujja S."/>
            <person name="Heilman E."/>
            <person name="Heiman D."/>
            <person name="Howarth C."/>
            <person name="Mehta T."/>
            <person name="Neiman D."/>
            <person name="Pearson M."/>
            <person name="Roberts A."/>
            <person name="Saif S."/>
            <person name="Shea T."/>
            <person name="Shenoy N."/>
            <person name="Sisk P."/>
            <person name="Stolte C."/>
            <person name="Sykes S."/>
            <person name="White J."/>
            <person name="Yandava C."/>
            <person name="Haas B."/>
            <person name="Nusbaum C."/>
            <person name="Birren B."/>
        </authorList>
    </citation>
    <scope>NUCLEOTIDE SEQUENCE</scope>
    <source>
        <strain evidence="5">ATCC 30864</strain>
    </source>
</reference>
<dbReference type="Gene3D" id="3.90.1510.10">
    <property type="entry name" value="Glycerate kinase, domain 2"/>
    <property type="match status" value="1"/>
</dbReference>
<dbReference type="InterPro" id="IPR018197">
    <property type="entry name" value="Glycerate_kinase_RE-like"/>
</dbReference>
<evidence type="ECO:0000256" key="3">
    <source>
        <dbReference type="ARBA" id="ARBA00022777"/>
    </source>
</evidence>
<dbReference type="InterPro" id="IPR018193">
    <property type="entry name" value="Glyc_kinase_flavodox-like_fold"/>
</dbReference>
<dbReference type="InterPro" id="IPR004381">
    <property type="entry name" value="Glycerate_kinase"/>
</dbReference>
<dbReference type="PhylomeDB" id="A0A0D2WSS9"/>
<comment type="similarity">
    <text evidence="1">Belongs to the glycerate kinase type-1 family.</text>
</comment>
<dbReference type="NCBIfam" id="TIGR00045">
    <property type="entry name" value="glycerate kinase"/>
    <property type="match status" value="1"/>
</dbReference>
<keyword evidence="3" id="KW-0418">Kinase</keyword>
<evidence type="ECO:0000256" key="1">
    <source>
        <dbReference type="ARBA" id="ARBA00006284"/>
    </source>
</evidence>
<dbReference type="PIRSF" id="PIRSF006078">
    <property type="entry name" value="GlxK"/>
    <property type="match status" value="1"/>
</dbReference>
<dbReference type="InParanoid" id="A0A0D2WSS9"/>
<sequence>MAAVARSQPMRILVACDKFKESLAGPAVNAAIAQALQHALPNCIVSKMCMSDGGDGWIDSLRSPLQLEIQQVQVKGPYGKPVTGQIGVCHSQRLAVIEMAAASGLELTTAAERNPLHASTFGLGQLIKAACATDCSELLLGIGGSATNDGGIGALHALGLQVELRDRATPEQITGRDLQHIQRLSLPGCDWAEMQSMSVAARAARARQVLLGRSDRVVRVACDVTNPFTGPQGATAVFSAQKGATAAQQVELEAGMVNLTKHLELLTGVSVEVMPGAGAAGGVGGGFAAVLGAELQRGVVLLSRTLGLERAIADADLIVTGEGSYDAQTFSGKVVSHVKDLGRQYNKPVVVVCGVSKVPEVSNEAVLQLTSQFPLDACMHDTAQCLEGLIKRNSGLFERLLGRS</sequence>
<dbReference type="Proteomes" id="UP000008743">
    <property type="component" value="Unassembled WGS sequence"/>
</dbReference>
<proteinExistence type="inferred from homology"/>
<dbReference type="AlphaFoldDB" id="A0A0D2WSS9"/>
<dbReference type="EMBL" id="KE346369">
    <property type="protein sequence ID" value="KJE95350.1"/>
    <property type="molecule type" value="Genomic_DNA"/>
</dbReference>
<dbReference type="SUPFAM" id="SSF110738">
    <property type="entry name" value="Glycerate kinase I"/>
    <property type="match status" value="1"/>
</dbReference>
<dbReference type="InterPro" id="IPR036129">
    <property type="entry name" value="Glycerate_kinase_sf"/>
</dbReference>
<protein>
    <recommendedName>
        <fullName evidence="6">Glycerate kinase</fullName>
    </recommendedName>
</protein>
<dbReference type="Pfam" id="PF02595">
    <property type="entry name" value="Gly_kinase"/>
    <property type="match status" value="1"/>
</dbReference>
<dbReference type="Gene3D" id="3.40.50.10350">
    <property type="entry name" value="Glycerate kinase, domain 1"/>
    <property type="match status" value="1"/>
</dbReference>
<keyword evidence="5" id="KW-1185">Reference proteome</keyword>
<evidence type="ECO:0000256" key="2">
    <source>
        <dbReference type="ARBA" id="ARBA00022679"/>
    </source>
</evidence>
<organism evidence="4 5">
    <name type="scientific">Capsaspora owczarzaki (strain ATCC 30864)</name>
    <dbReference type="NCBI Taxonomy" id="595528"/>
    <lineage>
        <taxon>Eukaryota</taxon>
        <taxon>Filasterea</taxon>
        <taxon>Capsaspora</taxon>
    </lineage>
</organism>
<accession>A0A0D2WSS9</accession>
<gene>
    <name evidence="4" type="ORF">CAOG_005805</name>
</gene>
<dbReference type="GO" id="GO:0008887">
    <property type="term" value="F:glycerate kinase activity"/>
    <property type="evidence" value="ECO:0007669"/>
    <property type="project" value="InterPro"/>
</dbReference>
<keyword evidence="2" id="KW-0808">Transferase</keyword>
<dbReference type="PANTHER" id="PTHR21599:SF0">
    <property type="entry name" value="GLYCERATE KINASE"/>
    <property type="match status" value="1"/>
</dbReference>
<dbReference type="RefSeq" id="XP_004345395.2">
    <property type="nucleotide sequence ID" value="XM_004345345.2"/>
</dbReference>